<protein>
    <submittedName>
        <fullName evidence="2">Amino acid adenylation</fullName>
    </submittedName>
</protein>
<dbReference type="SUPFAM" id="SSF56801">
    <property type="entry name" value="Acetyl-CoA synthetase-like"/>
    <property type="match status" value="1"/>
</dbReference>
<feature type="non-terminal residue" evidence="2">
    <location>
        <position position="1"/>
    </location>
</feature>
<evidence type="ECO:0000256" key="1">
    <source>
        <dbReference type="SAM" id="MobiDB-lite"/>
    </source>
</evidence>
<proteinExistence type="predicted"/>
<feature type="non-terminal residue" evidence="2">
    <location>
        <position position="32"/>
    </location>
</feature>
<gene>
    <name evidence="2" type="ORF">PSYJA_47223</name>
</gene>
<dbReference type="Gene3D" id="2.30.38.10">
    <property type="entry name" value="Luciferase, Domain 3"/>
    <property type="match status" value="1"/>
</dbReference>
<dbReference type="AlphaFoldDB" id="F3G1C5"/>
<sequence>NRDDLTAERFLKDPFSPQPAARMYRTGDLGRY</sequence>
<evidence type="ECO:0000313" key="2">
    <source>
        <dbReference type="EMBL" id="EGH36267.1"/>
    </source>
</evidence>
<reference evidence="2 3" key="1">
    <citation type="journal article" date="2011" name="PLoS Pathog.">
        <title>Dynamic evolution of pathogenicity revealed by sequencing and comparative genomics of 19 Pseudomonas syringae isolates.</title>
        <authorList>
            <person name="Baltrus D.A."/>
            <person name="Nishimura M.T."/>
            <person name="Romanchuk A."/>
            <person name="Chang J.H."/>
            <person name="Mukhtar M.S."/>
            <person name="Cherkis K."/>
            <person name="Roach J."/>
            <person name="Grant S.R."/>
            <person name="Jones C.D."/>
            <person name="Dangl J.L."/>
        </authorList>
    </citation>
    <scope>NUCLEOTIDE SEQUENCE [LARGE SCALE GENOMIC DNA]</scope>
    <source>
        <strain evidence="3">M301072PT</strain>
    </source>
</reference>
<organism evidence="2 3">
    <name type="scientific">Pseudomonas syringae pv. japonica str. M301072</name>
    <dbReference type="NCBI Taxonomy" id="629262"/>
    <lineage>
        <taxon>Bacteria</taxon>
        <taxon>Pseudomonadati</taxon>
        <taxon>Pseudomonadota</taxon>
        <taxon>Gammaproteobacteria</taxon>
        <taxon>Pseudomonadales</taxon>
        <taxon>Pseudomonadaceae</taxon>
        <taxon>Pseudomonas</taxon>
        <taxon>Pseudomonas syringae</taxon>
    </lineage>
</organism>
<comment type="caution">
    <text evidence="2">The sequence shown here is derived from an EMBL/GenBank/DDBJ whole genome shotgun (WGS) entry which is preliminary data.</text>
</comment>
<feature type="compositionally biased region" description="Basic and acidic residues" evidence="1">
    <location>
        <begin position="1"/>
        <end position="12"/>
    </location>
</feature>
<accession>F3G1C5</accession>
<evidence type="ECO:0000313" key="3">
    <source>
        <dbReference type="Proteomes" id="UP000004471"/>
    </source>
</evidence>
<dbReference type="HOGENOM" id="CLU_3386515_0_0_6"/>
<dbReference type="EMBL" id="AEAH01004636">
    <property type="protein sequence ID" value="EGH36267.1"/>
    <property type="molecule type" value="Genomic_DNA"/>
</dbReference>
<name>F3G1C5_PSESX</name>
<feature type="region of interest" description="Disordered" evidence="1">
    <location>
        <begin position="1"/>
        <end position="32"/>
    </location>
</feature>
<dbReference type="Proteomes" id="UP000004471">
    <property type="component" value="Unassembled WGS sequence"/>
</dbReference>